<evidence type="ECO:0000256" key="3">
    <source>
        <dbReference type="ARBA" id="ARBA00022694"/>
    </source>
</evidence>
<dbReference type="Gene3D" id="3.30.460.10">
    <property type="entry name" value="Beta Polymerase, domain 2"/>
    <property type="match status" value="1"/>
</dbReference>
<name>A0A377GAZ5_9GAMM</name>
<evidence type="ECO:0000256" key="4">
    <source>
        <dbReference type="ARBA" id="ARBA00022695"/>
    </source>
</evidence>
<keyword evidence="8" id="KW-0067">ATP-binding</keyword>
<reference evidence="14 15" key="1">
    <citation type="submission" date="2018-06" db="EMBL/GenBank/DDBJ databases">
        <authorList>
            <consortium name="Pathogen Informatics"/>
            <person name="Doyle S."/>
        </authorList>
    </citation>
    <scope>NUCLEOTIDE SEQUENCE [LARGE SCALE GENOMIC DNA]</scope>
    <source>
        <strain evidence="14 15">NCTC11370</strain>
    </source>
</reference>
<dbReference type="InterPro" id="IPR050124">
    <property type="entry name" value="tRNA_CCA-adding_enzyme"/>
</dbReference>
<proteinExistence type="inferred from homology"/>
<dbReference type="Pfam" id="PF12627">
    <property type="entry name" value="PolyA_pol_RNAbd"/>
    <property type="match status" value="1"/>
</dbReference>
<evidence type="ECO:0000259" key="12">
    <source>
        <dbReference type="Pfam" id="PF01743"/>
    </source>
</evidence>
<evidence type="ECO:0000259" key="13">
    <source>
        <dbReference type="Pfam" id="PF12627"/>
    </source>
</evidence>
<organism evidence="14 15">
    <name type="scientific">Fluoribacter dumoffii</name>
    <dbReference type="NCBI Taxonomy" id="463"/>
    <lineage>
        <taxon>Bacteria</taxon>
        <taxon>Pseudomonadati</taxon>
        <taxon>Pseudomonadota</taxon>
        <taxon>Gammaproteobacteria</taxon>
        <taxon>Legionellales</taxon>
        <taxon>Legionellaceae</taxon>
        <taxon>Fluoribacter</taxon>
    </lineage>
</organism>
<dbReference type="GO" id="GO:0005524">
    <property type="term" value="F:ATP binding"/>
    <property type="evidence" value="ECO:0007669"/>
    <property type="project" value="UniProtKB-KW"/>
</dbReference>
<dbReference type="InterPro" id="IPR043519">
    <property type="entry name" value="NT_sf"/>
</dbReference>
<keyword evidence="5" id="KW-0479">Metal-binding</keyword>
<dbReference type="SUPFAM" id="SSF81301">
    <property type="entry name" value="Nucleotidyltransferase"/>
    <property type="match status" value="1"/>
</dbReference>
<comment type="similarity">
    <text evidence="11">Belongs to the tRNA nucleotidyltransferase/poly(A) polymerase family.</text>
</comment>
<dbReference type="InterPro" id="IPR002646">
    <property type="entry name" value="PolA_pol_head_dom"/>
</dbReference>
<evidence type="ECO:0000256" key="1">
    <source>
        <dbReference type="ARBA" id="ARBA00001946"/>
    </source>
</evidence>
<keyword evidence="7" id="KW-0692">RNA repair</keyword>
<dbReference type="PIRSF" id="PIRSF000813">
    <property type="entry name" value="CCA_bact"/>
    <property type="match status" value="1"/>
</dbReference>
<evidence type="ECO:0000256" key="11">
    <source>
        <dbReference type="RuleBase" id="RU003953"/>
    </source>
</evidence>
<dbReference type="EMBL" id="UGGT01000001">
    <property type="protein sequence ID" value="STO21650.1"/>
    <property type="molecule type" value="Genomic_DNA"/>
</dbReference>
<keyword evidence="15" id="KW-1185">Reference proteome</keyword>
<keyword evidence="4" id="KW-0548">Nucleotidyltransferase</keyword>
<evidence type="ECO:0000256" key="10">
    <source>
        <dbReference type="ARBA" id="ARBA00022884"/>
    </source>
</evidence>
<dbReference type="AlphaFoldDB" id="A0A377GAZ5"/>
<dbReference type="RefSeq" id="WP_010653920.1">
    <property type="nucleotide sequence ID" value="NZ_JAPHOO010000001.1"/>
</dbReference>
<dbReference type="GO" id="GO:0004810">
    <property type="term" value="F:CCA tRNA nucleotidyltransferase activity"/>
    <property type="evidence" value="ECO:0007669"/>
    <property type="project" value="InterPro"/>
</dbReference>
<keyword evidence="6" id="KW-0547">Nucleotide-binding</keyword>
<dbReference type="Pfam" id="PF01743">
    <property type="entry name" value="PolyA_pol"/>
    <property type="match status" value="1"/>
</dbReference>
<feature type="domain" description="tRNA nucleotidyltransferase/poly(A) polymerase RNA and SrmB- binding" evidence="13">
    <location>
        <begin position="155"/>
        <end position="216"/>
    </location>
</feature>
<evidence type="ECO:0000256" key="6">
    <source>
        <dbReference type="ARBA" id="ARBA00022741"/>
    </source>
</evidence>
<dbReference type="PANTHER" id="PTHR47545:SF1">
    <property type="entry name" value="MULTIFUNCTIONAL CCA PROTEIN"/>
    <property type="match status" value="1"/>
</dbReference>
<dbReference type="GO" id="GO:0001680">
    <property type="term" value="P:tRNA 3'-terminal CCA addition"/>
    <property type="evidence" value="ECO:0007669"/>
    <property type="project" value="InterPro"/>
</dbReference>
<dbReference type="PANTHER" id="PTHR47545">
    <property type="entry name" value="MULTIFUNCTIONAL CCA PROTEIN"/>
    <property type="match status" value="1"/>
</dbReference>
<accession>A0A377GAZ5</accession>
<dbReference type="Gene3D" id="1.10.3090.10">
    <property type="entry name" value="cca-adding enzyme, domain 2"/>
    <property type="match status" value="1"/>
</dbReference>
<evidence type="ECO:0000256" key="8">
    <source>
        <dbReference type="ARBA" id="ARBA00022840"/>
    </source>
</evidence>
<dbReference type="GO" id="GO:0003723">
    <property type="term" value="F:RNA binding"/>
    <property type="evidence" value="ECO:0007669"/>
    <property type="project" value="UniProtKB-KW"/>
</dbReference>
<protein>
    <submittedName>
        <fullName evidence="14">Multifunctional CCA protein</fullName>
    </submittedName>
</protein>
<dbReference type="SUPFAM" id="SSF81891">
    <property type="entry name" value="Poly A polymerase C-terminal region-like"/>
    <property type="match status" value="1"/>
</dbReference>
<feature type="domain" description="Poly A polymerase head" evidence="12">
    <location>
        <begin position="3"/>
        <end position="131"/>
    </location>
</feature>
<dbReference type="STRING" id="1094715.GCA_000236165_00706"/>
<dbReference type="CDD" id="cd05398">
    <property type="entry name" value="NT_ClassII-CCAase"/>
    <property type="match status" value="1"/>
</dbReference>
<sequence>MKIYLVGGAVRDKLLGIHPKDNDWVVVGGTQEEMIKQGFKPILTSEHAKDIPVFLHPETKEEHALARSEQRIGQGHTGFVFDISPTITITEDLKRRDLTINAIALPLEDGKLGELIDPFNGKTDLDKKILRHITPAFVEDPLRLIRTARFAACLGFQIAEETMTLMEQMVADKKLNELSMERIWKEFERALMGAYPENFFAALNKCGADSALYPFIKFPGFAIEALQRSADHKDPAPVRFAVLMHGLTKEEILKFCKQFNVPNPYRDLALLTNRYLLQFKQAPELDAEKLLDLLTNIGAFYSKERLNECLHLFELCIQEPSFVERIQQAYQAAKTINTKEFALHYTGHEISIRIKMARIAAIEKSINDKGFTVTCHNS</sequence>
<dbReference type="GO" id="GO:0046872">
    <property type="term" value="F:metal ion binding"/>
    <property type="evidence" value="ECO:0007669"/>
    <property type="project" value="UniProtKB-KW"/>
</dbReference>
<keyword evidence="9" id="KW-0460">Magnesium</keyword>
<dbReference type="InterPro" id="IPR032828">
    <property type="entry name" value="PolyA_RNA-bd"/>
</dbReference>
<evidence type="ECO:0000256" key="9">
    <source>
        <dbReference type="ARBA" id="ARBA00022842"/>
    </source>
</evidence>
<evidence type="ECO:0000256" key="5">
    <source>
        <dbReference type="ARBA" id="ARBA00022723"/>
    </source>
</evidence>
<gene>
    <name evidence="14" type="primary">cca_2</name>
    <name evidence="14" type="ORF">NCTC11370_01719</name>
</gene>
<dbReference type="InterPro" id="IPR012006">
    <property type="entry name" value="CCA_bact"/>
</dbReference>
<keyword evidence="3" id="KW-0819">tRNA processing</keyword>
<evidence type="ECO:0000256" key="2">
    <source>
        <dbReference type="ARBA" id="ARBA00022679"/>
    </source>
</evidence>
<evidence type="ECO:0000313" key="14">
    <source>
        <dbReference type="EMBL" id="STO21650.1"/>
    </source>
</evidence>
<evidence type="ECO:0000256" key="7">
    <source>
        <dbReference type="ARBA" id="ARBA00022800"/>
    </source>
</evidence>
<evidence type="ECO:0000313" key="15">
    <source>
        <dbReference type="Proteomes" id="UP000254554"/>
    </source>
</evidence>
<keyword evidence="2 11" id="KW-0808">Transferase</keyword>
<keyword evidence="10 11" id="KW-0694">RNA-binding</keyword>
<comment type="cofactor">
    <cofactor evidence="1">
        <name>Mg(2+)</name>
        <dbReference type="ChEBI" id="CHEBI:18420"/>
    </cofactor>
</comment>
<dbReference type="Proteomes" id="UP000254554">
    <property type="component" value="Unassembled WGS sequence"/>
</dbReference>
<dbReference type="GO" id="GO:0042245">
    <property type="term" value="P:RNA repair"/>
    <property type="evidence" value="ECO:0007669"/>
    <property type="project" value="UniProtKB-KW"/>
</dbReference>
<dbReference type="GeneID" id="93291721"/>
<dbReference type="OrthoDB" id="9805698at2"/>